<evidence type="ECO:0000313" key="1">
    <source>
        <dbReference type="Ensembl" id="ENSPMGP00000004143.1"/>
    </source>
</evidence>
<dbReference type="InterPro" id="IPR005127">
    <property type="entry name" value="Giardia_VSP"/>
</dbReference>
<dbReference type="PANTHER" id="PTHR15332">
    <property type="entry name" value="PROPROTEIN CONVERTASE SUBTILISIN_KEXIN TYPE 5-LIKE"/>
    <property type="match status" value="1"/>
</dbReference>
<evidence type="ECO:0000313" key="2">
    <source>
        <dbReference type="Proteomes" id="UP000261520"/>
    </source>
</evidence>
<dbReference type="Ensembl" id="ENSPMGT00000004402.1">
    <property type="protein sequence ID" value="ENSPMGP00000004143.1"/>
    <property type="gene ID" value="ENSPMGG00000003547.1"/>
</dbReference>
<dbReference type="Proteomes" id="UP000261520">
    <property type="component" value="Unplaced"/>
</dbReference>
<dbReference type="Pfam" id="PF03302">
    <property type="entry name" value="VSP"/>
    <property type="match status" value="1"/>
</dbReference>
<dbReference type="SUPFAM" id="SSF57184">
    <property type="entry name" value="Growth factor receptor domain"/>
    <property type="match status" value="2"/>
</dbReference>
<dbReference type="AlphaFoldDB" id="A0A3B3ZHQ8"/>
<dbReference type="InterPro" id="IPR009030">
    <property type="entry name" value="Growth_fac_rcpt_cys_sf"/>
</dbReference>
<sequence length="262" mass="28459">MFVSLSGPCDAECTSDGCEGPGPQQCVACLHLFLKFKNGTRLCVSECPKGLWGDRRRCKRCYATCESCTGSRSDQCTTCQSGHHLTEGTNTCTTICGEGYYLDHDSNINCLCHLSLRFAISLQGNQCLRSCPAGFYHDKQESICKPCHKACATCAGPGVESCKRCAEGYLMEEWRCVHSCSAGFYATEPNPEITYGQRICRRCDASCSACAGPGPENCSRCSSGHSHQGGVCVLNTECEEGQSTCTFYDILSLEIQQTLRGD</sequence>
<name>A0A3B3ZHQ8_9GOBI</name>
<dbReference type="PANTHER" id="PTHR15332:SF175">
    <property type="entry name" value="PROPROTEIN CONVERTASE SUBTILISIN_KEXIN TYPE 5-LIKE"/>
    <property type="match status" value="1"/>
</dbReference>
<keyword evidence="2" id="KW-1185">Reference proteome</keyword>
<dbReference type="InterPro" id="IPR006212">
    <property type="entry name" value="Furin_repeat"/>
</dbReference>
<organism evidence="1 2">
    <name type="scientific">Periophthalmus magnuspinnatus</name>
    <dbReference type="NCBI Taxonomy" id="409849"/>
    <lineage>
        <taxon>Eukaryota</taxon>
        <taxon>Metazoa</taxon>
        <taxon>Chordata</taxon>
        <taxon>Craniata</taxon>
        <taxon>Vertebrata</taxon>
        <taxon>Euteleostomi</taxon>
        <taxon>Actinopterygii</taxon>
        <taxon>Neopterygii</taxon>
        <taxon>Teleostei</taxon>
        <taxon>Neoteleostei</taxon>
        <taxon>Acanthomorphata</taxon>
        <taxon>Gobiaria</taxon>
        <taxon>Gobiiformes</taxon>
        <taxon>Gobioidei</taxon>
        <taxon>Gobiidae</taxon>
        <taxon>Oxudercinae</taxon>
        <taxon>Periophthalmus</taxon>
    </lineage>
</organism>
<protein>
    <recommendedName>
        <fullName evidence="3">Growth factor receptor domain-containing protein</fullName>
    </recommendedName>
</protein>
<dbReference type="Gene3D" id="2.10.220.10">
    <property type="entry name" value="Hormone Receptor, Insulin-like Growth Factor Receptor 1, Chain A, domain 2"/>
    <property type="match status" value="3"/>
</dbReference>
<dbReference type="SMART" id="SM00261">
    <property type="entry name" value="FU"/>
    <property type="match status" value="4"/>
</dbReference>
<accession>A0A3B3ZHQ8</accession>
<reference evidence="1" key="2">
    <citation type="submission" date="2025-09" db="UniProtKB">
        <authorList>
            <consortium name="Ensembl"/>
        </authorList>
    </citation>
    <scope>IDENTIFICATION</scope>
</reference>
<proteinExistence type="predicted"/>
<reference evidence="1" key="1">
    <citation type="submission" date="2025-08" db="UniProtKB">
        <authorList>
            <consortium name="Ensembl"/>
        </authorList>
    </citation>
    <scope>IDENTIFICATION</scope>
</reference>
<evidence type="ECO:0008006" key="3">
    <source>
        <dbReference type="Google" id="ProtNLM"/>
    </source>
</evidence>
<dbReference type="CDD" id="cd00064">
    <property type="entry name" value="FU"/>
    <property type="match status" value="3"/>
</dbReference>